<comment type="caution">
    <text evidence="1">The sequence shown here is derived from an EMBL/GenBank/DDBJ whole genome shotgun (WGS) entry which is preliminary data.</text>
</comment>
<dbReference type="Proteomes" id="UP001501736">
    <property type="component" value="Unassembled WGS sequence"/>
</dbReference>
<keyword evidence="2" id="KW-1185">Reference proteome</keyword>
<gene>
    <name evidence="1" type="ORF">GCM10020260_11980</name>
</gene>
<sequence length="323" mass="34649">MSDDATQGDGGQQPSDGVIGQSVDRLRLWLEGEQANSNSVDVLVDENADLEKLTELSLGDASWVFVEESQASEAADIGAALVPYGGRLEPLGGELSLSPEVLIQTESYATAPYVSVSVPTAFSVVDDVDLSALRTDVEKAQNRGEFPEHLTLPIATVLDERSWLSPLLPRRTRATRLLVRADGSVLDGPFGNPVDSDLTLTEPTEEPHDDAVAMARFLGAAKVIRALRPRLNATISVAGFGPDADASASERTDAVFVAAAEDHQYVVNLENRRVDRVPTTVAEFVESVFNAPDEAVINTEEQTVLDALGLQATLNTVRERTAQ</sequence>
<evidence type="ECO:0000313" key="2">
    <source>
        <dbReference type="Proteomes" id="UP001501736"/>
    </source>
</evidence>
<evidence type="ECO:0000313" key="1">
    <source>
        <dbReference type="EMBL" id="GAA3283353.1"/>
    </source>
</evidence>
<organism evidence="1 2">
    <name type="scientific">Nesterenkonia halobia</name>
    <dbReference type="NCBI Taxonomy" id="37922"/>
    <lineage>
        <taxon>Bacteria</taxon>
        <taxon>Bacillati</taxon>
        <taxon>Actinomycetota</taxon>
        <taxon>Actinomycetes</taxon>
        <taxon>Micrococcales</taxon>
        <taxon>Micrococcaceae</taxon>
        <taxon>Nesterenkonia</taxon>
    </lineage>
</organism>
<name>A0ABP6RF37_9MICC</name>
<proteinExistence type="predicted"/>
<dbReference type="RefSeq" id="WP_344719241.1">
    <property type="nucleotide sequence ID" value="NZ_BAAAYG010000004.1"/>
</dbReference>
<accession>A0ABP6RF37</accession>
<reference evidence="2" key="1">
    <citation type="journal article" date="2019" name="Int. J. Syst. Evol. Microbiol.">
        <title>The Global Catalogue of Microorganisms (GCM) 10K type strain sequencing project: providing services to taxonomists for standard genome sequencing and annotation.</title>
        <authorList>
            <consortium name="The Broad Institute Genomics Platform"/>
            <consortium name="The Broad Institute Genome Sequencing Center for Infectious Disease"/>
            <person name="Wu L."/>
            <person name="Ma J."/>
        </authorList>
    </citation>
    <scope>NUCLEOTIDE SEQUENCE [LARGE SCALE GENOMIC DNA]</scope>
    <source>
        <strain evidence="2">JCM 11483</strain>
    </source>
</reference>
<dbReference type="EMBL" id="BAAAYG010000004">
    <property type="protein sequence ID" value="GAA3283353.1"/>
    <property type="molecule type" value="Genomic_DNA"/>
</dbReference>
<protein>
    <submittedName>
        <fullName evidence="1">Uncharacterized protein</fullName>
    </submittedName>
</protein>